<organism evidence="7 8">
    <name type="scientific">Papaver atlanticum</name>
    <dbReference type="NCBI Taxonomy" id="357466"/>
    <lineage>
        <taxon>Eukaryota</taxon>
        <taxon>Viridiplantae</taxon>
        <taxon>Streptophyta</taxon>
        <taxon>Embryophyta</taxon>
        <taxon>Tracheophyta</taxon>
        <taxon>Spermatophyta</taxon>
        <taxon>Magnoliopsida</taxon>
        <taxon>Ranunculales</taxon>
        <taxon>Papaveraceae</taxon>
        <taxon>Papaveroideae</taxon>
        <taxon>Papaver</taxon>
    </lineage>
</organism>
<dbReference type="Proteomes" id="UP001202328">
    <property type="component" value="Unassembled WGS sequence"/>
</dbReference>
<dbReference type="InterPro" id="IPR036396">
    <property type="entry name" value="Cyt_P450_sf"/>
</dbReference>
<evidence type="ECO:0000256" key="5">
    <source>
        <dbReference type="PIRSR" id="PIRSR602401-1"/>
    </source>
</evidence>
<evidence type="ECO:0008006" key="9">
    <source>
        <dbReference type="Google" id="ProtNLM"/>
    </source>
</evidence>
<comment type="caution">
    <text evidence="7">The sequence shown here is derived from an EMBL/GenBank/DDBJ whole genome shotgun (WGS) entry which is preliminary data.</text>
</comment>
<dbReference type="EMBL" id="JAJJMB010003142">
    <property type="protein sequence ID" value="KAI3949386.1"/>
    <property type="molecule type" value="Genomic_DNA"/>
</dbReference>
<protein>
    <recommendedName>
        <fullName evidence="9">Cytochrome P450</fullName>
    </recommendedName>
</protein>
<gene>
    <name evidence="7" type="ORF">MKW98_023323</name>
</gene>
<accession>A0AAD4XVG8</accession>
<feature type="binding site" description="axial binding residue" evidence="5">
    <location>
        <position position="320"/>
    </location>
    <ligand>
        <name>heme</name>
        <dbReference type="ChEBI" id="CHEBI:30413"/>
    </ligand>
    <ligandPart>
        <name>Fe</name>
        <dbReference type="ChEBI" id="CHEBI:18248"/>
    </ligandPart>
</feature>
<dbReference type="PRINTS" id="PR00385">
    <property type="entry name" value="P450"/>
</dbReference>
<dbReference type="Gene3D" id="1.10.630.10">
    <property type="entry name" value="Cytochrome P450"/>
    <property type="match status" value="1"/>
</dbReference>
<dbReference type="GO" id="GO:0005506">
    <property type="term" value="F:iron ion binding"/>
    <property type="evidence" value="ECO:0007669"/>
    <property type="project" value="InterPro"/>
</dbReference>
<dbReference type="GO" id="GO:0004497">
    <property type="term" value="F:monooxygenase activity"/>
    <property type="evidence" value="ECO:0007669"/>
    <property type="project" value="UniProtKB-KW"/>
</dbReference>
<evidence type="ECO:0000313" key="8">
    <source>
        <dbReference type="Proteomes" id="UP001202328"/>
    </source>
</evidence>
<evidence type="ECO:0000256" key="2">
    <source>
        <dbReference type="ARBA" id="ARBA00022723"/>
    </source>
</evidence>
<keyword evidence="3 6" id="KW-0560">Oxidoreductase</keyword>
<evidence type="ECO:0000256" key="6">
    <source>
        <dbReference type="RuleBase" id="RU000461"/>
    </source>
</evidence>
<name>A0AAD4XVG8_9MAGN</name>
<comment type="similarity">
    <text evidence="1 6">Belongs to the cytochrome P450 family.</text>
</comment>
<dbReference type="InterPro" id="IPR001128">
    <property type="entry name" value="Cyt_P450"/>
</dbReference>
<comment type="cofactor">
    <cofactor evidence="5">
        <name>heme</name>
        <dbReference type="ChEBI" id="CHEBI:30413"/>
    </cofactor>
</comment>
<dbReference type="Pfam" id="PF00067">
    <property type="entry name" value="p450"/>
    <property type="match status" value="1"/>
</dbReference>
<dbReference type="PANTHER" id="PTHR24296">
    <property type="entry name" value="CYTOCHROME P450"/>
    <property type="match status" value="1"/>
</dbReference>
<keyword evidence="4 5" id="KW-0408">Iron</keyword>
<evidence type="ECO:0000256" key="1">
    <source>
        <dbReference type="ARBA" id="ARBA00010617"/>
    </source>
</evidence>
<dbReference type="GO" id="GO:0006629">
    <property type="term" value="P:lipid metabolic process"/>
    <property type="evidence" value="ECO:0007669"/>
    <property type="project" value="UniProtKB-ARBA"/>
</dbReference>
<dbReference type="PRINTS" id="PR00463">
    <property type="entry name" value="EP450I"/>
</dbReference>
<keyword evidence="6" id="KW-0503">Monooxygenase</keyword>
<keyword evidence="2 5" id="KW-0479">Metal-binding</keyword>
<dbReference type="InterPro" id="IPR017972">
    <property type="entry name" value="Cyt_P450_CS"/>
</dbReference>
<evidence type="ECO:0000313" key="7">
    <source>
        <dbReference type="EMBL" id="KAI3949386.1"/>
    </source>
</evidence>
<sequence>MAHTRFTSKTFRNNVASVSHTIVQDALLPLLSHAAKHDWVVDLEDIFLRFTYDSTFRVIFGGNSNNLSIELPDNELLKAIDDGTEAMCLKLGKEKKLIEASKIIDKHLFGYIFSKREELNRGVEANDLLAAYMTSHKNPTTSKPTSSTLDDKFLRDTALTFLFAGRDSTGTALTWFFWLISKSPGVEEIILQELKEVLASKHGSGDIGIDEKKASLKVFNAEELKGLVYLHAALCETLRLYPPLPMNRRIVVNEDVLPNGTVVKQGTKILISYYAMARMEWVWGEDCHELKPERWIDETGKLSPEPLTKFFTFNAGIRNCIGKDMAFTQMKVVVASVMFNFEVGLLEGHVVKPKPSLVLHTKHGLKVRIKERASLI</sequence>
<dbReference type="AlphaFoldDB" id="A0AAD4XVG8"/>
<dbReference type="GO" id="GO:0033075">
    <property type="term" value="P:isoquinoline alkaloid biosynthetic process"/>
    <property type="evidence" value="ECO:0007669"/>
    <property type="project" value="UniProtKB-ARBA"/>
</dbReference>
<proteinExistence type="inferred from homology"/>
<dbReference type="InterPro" id="IPR002401">
    <property type="entry name" value="Cyt_P450_E_grp-I"/>
</dbReference>
<dbReference type="PROSITE" id="PS00086">
    <property type="entry name" value="CYTOCHROME_P450"/>
    <property type="match status" value="1"/>
</dbReference>
<evidence type="ECO:0000256" key="3">
    <source>
        <dbReference type="ARBA" id="ARBA00023002"/>
    </source>
</evidence>
<dbReference type="SUPFAM" id="SSF48264">
    <property type="entry name" value="Cytochrome P450"/>
    <property type="match status" value="1"/>
</dbReference>
<dbReference type="GO" id="GO:0016705">
    <property type="term" value="F:oxidoreductase activity, acting on paired donors, with incorporation or reduction of molecular oxygen"/>
    <property type="evidence" value="ECO:0007669"/>
    <property type="project" value="InterPro"/>
</dbReference>
<keyword evidence="5 6" id="KW-0349">Heme</keyword>
<evidence type="ECO:0000256" key="4">
    <source>
        <dbReference type="ARBA" id="ARBA00023004"/>
    </source>
</evidence>
<keyword evidence="8" id="KW-1185">Reference proteome</keyword>
<reference evidence="7" key="1">
    <citation type="submission" date="2022-04" db="EMBL/GenBank/DDBJ databases">
        <title>A functionally conserved STORR gene fusion in Papaver species that diverged 16.8 million years ago.</title>
        <authorList>
            <person name="Catania T."/>
        </authorList>
    </citation>
    <scope>NUCLEOTIDE SEQUENCE</scope>
    <source>
        <strain evidence="7">S-188037</strain>
    </source>
</reference>
<dbReference type="GO" id="GO:0020037">
    <property type="term" value="F:heme binding"/>
    <property type="evidence" value="ECO:0007669"/>
    <property type="project" value="InterPro"/>
</dbReference>